<comment type="caution">
    <text evidence="2">The sequence shown here is derived from an EMBL/GenBank/DDBJ whole genome shotgun (WGS) entry which is preliminary data.</text>
</comment>
<gene>
    <name evidence="2" type="ORF">Aory04_000208000</name>
</gene>
<evidence type="ECO:0000256" key="1">
    <source>
        <dbReference type="SAM" id="MobiDB-lite"/>
    </source>
</evidence>
<dbReference type="EMBL" id="BSYA01000015">
    <property type="protein sequence ID" value="GMG24934.1"/>
    <property type="molecule type" value="Genomic_DNA"/>
</dbReference>
<sequence>MFFTVCPSIEILIASQKTVIKASLDATPPWVEVSGQSTTQHKATSWCTTNINSIANDLALDGWMGRAWESTTSTNQHSTISTVDYPLQLGLVWVALAGKVGKGLGSLTNQADNYNNSRPWRVVGMGLGHNQVSISPNNSGLGWVVGMGLGYTTNLASNYNNISRPWMGGRDGPGIQNRVSLNPPQPRPRMGGWDGPGLFQLT</sequence>
<name>A0AAN4YDT1_ASPOZ</name>
<organism evidence="2 3">
    <name type="scientific">Aspergillus oryzae</name>
    <name type="common">Yellow koji mold</name>
    <dbReference type="NCBI Taxonomy" id="5062"/>
    <lineage>
        <taxon>Eukaryota</taxon>
        <taxon>Fungi</taxon>
        <taxon>Dikarya</taxon>
        <taxon>Ascomycota</taxon>
        <taxon>Pezizomycotina</taxon>
        <taxon>Eurotiomycetes</taxon>
        <taxon>Eurotiomycetidae</taxon>
        <taxon>Eurotiales</taxon>
        <taxon>Aspergillaceae</taxon>
        <taxon>Aspergillus</taxon>
        <taxon>Aspergillus subgen. Circumdati</taxon>
    </lineage>
</organism>
<proteinExistence type="predicted"/>
<feature type="region of interest" description="Disordered" evidence="1">
    <location>
        <begin position="170"/>
        <end position="196"/>
    </location>
</feature>
<evidence type="ECO:0000313" key="2">
    <source>
        <dbReference type="EMBL" id="GMG24934.1"/>
    </source>
</evidence>
<reference evidence="2" key="1">
    <citation type="submission" date="2023-04" db="EMBL/GenBank/DDBJ databases">
        <title>Aspergillus oryzae NBRC 4228.</title>
        <authorList>
            <person name="Ichikawa N."/>
            <person name="Sato H."/>
            <person name="Tonouchi N."/>
        </authorList>
    </citation>
    <scope>NUCLEOTIDE SEQUENCE</scope>
    <source>
        <strain evidence="2">NBRC 4228</strain>
    </source>
</reference>
<protein>
    <submittedName>
        <fullName evidence="2">Unnamed protein product</fullName>
    </submittedName>
</protein>
<dbReference type="AlphaFoldDB" id="A0AAN4YDT1"/>
<evidence type="ECO:0000313" key="3">
    <source>
        <dbReference type="Proteomes" id="UP001165205"/>
    </source>
</evidence>
<accession>A0AAN4YDT1</accession>
<dbReference type="Proteomes" id="UP001165205">
    <property type="component" value="Unassembled WGS sequence"/>
</dbReference>